<evidence type="ECO:0000313" key="10">
    <source>
        <dbReference type="Proteomes" id="UP000244073"/>
    </source>
</evidence>
<sequence>MEMAMIVERAGSTPPIHPHLRTANIVLASIGITISTSCIMMRIYAKARLLEKLWWDDMCIIIAWICLLAAQVLIIVGYADELIGVPLWSLTQGTLDNYRKLVAATWAIYSAGLAFSKFAVLMLYCLLVRKTHDHRRIYIVYITAAFIGASTIALILGLMLSCKPISAGWQGNNPGACLWRTYVYLAMAIKNIIADVMLILIPIPMVRELSLPLTQKVGLMFMFGIGCLTLITSFARLAAIITIVGKMEQSHNLGLAFMFVTIEANFILICATLPYLRQFCRHYCSRWIGACDSRSSDRRTSSNSRKEQRPGPVGHHYDVEIGIQRGSGSHTMEESGQKSEDSIIPHPNETFYPSPASAS</sequence>
<evidence type="ECO:0000256" key="3">
    <source>
        <dbReference type="ARBA" id="ARBA00022989"/>
    </source>
</evidence>
<feature type="transmembrane region" description="Helical" evidence="7">
    <location>
        <begin position="57"/>
        <end position="79"/>
    </location>
</feature>
<dbReference type="EMBL" id="MSFN02000001">
    <property type="protein sequence ID" value="PTU24614.1"/>
    <property type="molecule type" value="Genomic_DNA"/>
</dbReference>
<feature type="domain" description="Rhodopsin" evidence="8">
    <location>
        <begin position="41"/>
        <end position="281"/>
    </location>
</feature>
<dbReference type="GeneID" id="63817407"/>
<evidence type="ECO:0000256" key="4">
    <source>
        <dbReference type="ARBA" id="ARBA00023136"/>
    </source>
</evidence>
<dbReference type="VEuPathDB" id="FungiDB:P175DRAFT_0553900"/>
<evidence type="ECO:0000256" key="1">
    <source>
        <dbReference type="ARBA" id="ARBA00004141"/>
    </source>
</evidence>
<dbReference type="Pfam" id="PF20684">
    <property type="entry name" value="Fung_rhodopsin"/>
    <property type="match status" value="1"/>
</dbReference>
<feature type="transmembrane region" description="Helical" evidence="7">
    <location>
        <begin position="106"/>
        <end position="127"/>
    </location>
</feature>
<dbReference type="PANTHER" id="PTHR33048">
    <property type="entry name" value="PTH11-LIKE INTEGRAL MEMBRANE PROTEIN (AFU_ORTHOLOGUE AFUA_5G11245)"/>
    <property type="match status" value="1"/>
</dbReference>
<feature type="transmembrane region" description="Helical" evidence="7">
    <location>
        <begin position="181"/>
        <end position="205"/>
    </location>
</feature>
<comment type="similarity">
    <text evidence="5">Belongs to the SAT4 family.</text>
</comment>
<dbReference type="RefSeq" id="XP_040756006.1">
    <property type="nucleotide sequence ID" value="XM_040900523.1"/>
</dbReference>
<feature type="compositionally biased region" description="Basic and acidic residues" evidence="6">
    <location>
        <begin position="294"/>
        <end position="319"/>
    </location>
</feature>
<dbReference type="Proteomes" id="UP000244073">
    <property type="component" value="Unassembled WGS sequence"/>
</dbReference>
<feature type="transmembrane region" description="Helical" evidence="7">
    <location>
        <begin position="255"/>
        <end position="276"/>
    </location>
</feature>
<evidence type="ECO:0000256" key="6">
    <source>
        <dbReference type="SAM" id="MobiDB-lite"/>
    </source>
</evidence>
<keyword evidence="2 7" id="KW-0812">Transmembrane</keyword>
<gene>
    <name evidence="9" type="ORF">P175DRAFT_0553900</name>
</gene>
<feature type="transmembrane region" description="Helical" evidence="7">
    <location>
        <begin position="217"/>
        <end position="243"/>
    </location>
</feature>
<comment type="caution">
    <text evidence="9">The sequence shown here is derived from an EMBL/GenBank/DDBJ whole genome shotgun (WGS) entry which is preliminary data.</text>
</comment>
<reference evidence="9 10" key="1">
    <citation type="journal article" date="2018" name="Proc. Natl. Acad. Sci. U.S.A.">
        <title>Linking secondary metabolites to gene clusters through genome sequencing of six diverse Aspergillus species.</title>
        <authorList>
            <person name="Kaerboelling I."/>
            <person name="Vesth T.C."/>
            <person name="Frisvad J.C."/>
            <person name="Nybo J.L."/>
            <person name="Theobald S."/>
            <person name="Kuo A."/>
            <person name="Bowyer P."/>
            <person name="Matsuda Y."/>
            <person name="Mondo S."/>
            <person name="Lyhne E.K."/>
            <person name="Kogle M.E."/>
            <person name="Clum A."/>
            <person name="Lipzen A."/>
            <person name="Salamov A."/>
            <person name="Ngan C.Y."/>
            <person name="Daum C."/>
            <person name="Chiniquy J."/>
            <person name="Barry K."/>
            <person name="LaButti K."/>
            <person name="Haridas S."/>
            <person name="Simmons B.A."/>
            <person name="Magnuson J.K."/>
            <person name="Mortensen U.H."/>
            <person name="Larsen T.O."/>
            <person name="Grigoriev I.V."/>
            <person name="Baker S.E."/>
            <person name="Andersen M.R."/>
        </authorList>
    </citation>
    <scope>NUCLEOTIDE SEQUENCE [LARGE SCALE GENOMIC DNA]</scope>
    <source>
        <strain evidence="9 10">IBT 24754</strain>
    </source>
</reference>
<keyword evidence="3 7" id="KW-1133">Transmembrane helix</keyword>
<dbReference type="PANTHER" id="PTHR33048:SF124">
    <property type="entry name" value="INTEGRAL MEMBRANE PROTEIN"/>
    <property type="match status" value="1"/>
</dbReference>
<organism evidence="9 10">
    <name type="scientific">Aspergillus ochraceoroseus IBT 24754</name>
    <dbReference type="NCBI Taxonomy" id="1392256"/>
    <lineage>
        <taxon>Eukaryota</taxon>
        <taxon>Fungi</taxon>
        <taxon>Dikarya</taxon>
        <taxon>Ascomycota</taxon>
        <taxon>Pezizomycotina</taxon>
        <taxon>Eurotiomycetes</taxon>
        <taxon>Eurotiomycetidae</taxon>
        <taxon>Eurotiales</taxon>
        <taxon>Aspergillaceae</taxon>
        <taxon>Aspergillus</taxon>
        <taxon>Aspergillus subgen. Nidulantes</taxon>
    </lineage>
</organism>
<evidence type="ECO:0000256" key="7">
    <source>
        <dbReference type="SAM" id="Phobius"/>
    </source>
</evidence>
<dbReference type="InterPro" id="IPR052337">
    <property type="entry name" value="SAT4-like"/>
</dbReference>
<evidence type="ECO:0000256" key="2">
    <source>
        <dbReference type="ARBA" id="ARBA00022692"/>
    </source>
</evidence>
<dbReference type="OrthoDB" id="5342292at2759"/>
<feature type="transmembrane region" description="Helical" evidence="7">
    <location>
        <begin position="25"/>
        <end position="45"/>
    </location>
</feature>
<feature type="compositionally biased region" description="Basic and acidic residues" evidence="6">
    <location>
        <begin position="331"/>
        <end position="343"/>
    </location>
</feature>
<name>A0A2T5M7V3_9EURO</name>
<feature type="transmembrane region" description="Helical" evidence="7">
    <location>
        <begin position="139"/>
        <end position="161"/>
    </location>
</feature>
<evidence type="ECO:0000313" key="9">
    <source>
        <dbReference type="EMBL" id="PTU24614.1"/>
    </source>
</evidence>
<keyword evidence="4 7" id="KW-0472">Membrane</keyword>
<comment type="subcellular location">
    <subcellularLocation>
        <location evidence="1">Membrane</location>
        <topology evidence="1">Multi-pass membrane protein</topology>
    </subcellularLocation>
</comment>
<feature type="region of interest" description="Disordered" evidence="6">
    <location>
        <begin position="292"/>
        <end position="359"/>
    </location>
</feature>
<evidence type="ECO:0000259" key="8">
    <source>
        <dbReference type="Pfam" id="PF20684"/>
    </source>
</evidence>
<dbReference type="AlphaFoldDB" id="A0A2T5M7V3"/>
<proteinExistence type="inferred from homology"/>
<evidence type="ECO:0000256" key="5">
    <source>
        <dbReference type="ARBA" id="ARBA00038359"/>
    </source>
</evidence>
<accession>A0A2T5M7V3</accession>
<dbReference type="InterPro" id="IPR049326">
    <property type="entry name" value="Rhodopsin_dom_fungi"/>
</dbReference>
<protein>
    <recommendedName>
        <fullName evidence="8">Rhodopsin domain-containing protein</fullName>
    </recommendedName>
</protein>
<dbReference type="GO" id="GO:0016020">
    <property type="term" value="C:membrane"/>
    <property type="evidence" value="ECO:0007669"/>
    <property type="project" value="UniProtKB-SubCell"/>
</dbReference>